<organism evidence="2 3">
    <name type="scientific">Methylobacterium mesophilicum SR1.6/6</name>
    <dbReference type="NCBI Taxonomy" id="908290"/>
    <lineage>
        <taxon>Bacteria</taxon>
        <taxon>Pseudomonadati</taxon>
        <taxon>Pseudomonadota</taxon>
        <taxon>Alphaproteobacteria</taxon>
        <taxon>Hyphomicrobiales</taxon>
        <taxon>Methylobacteriaceae</taxon>
        <taxon>Methylobacterium</taxon>
    </lineage>
</organism>
<dbReference type="Pfam" id="PF12146">
    <property type="entry name" value="Hydrolase_4"/>
    <property type="match status" value="1"/>
</dbReference>
<dbReference type="OrthoDB" id="9780765at2"/>
<reference evidence="2 3" key="2">
    <citation type="journal article" date="2013" name="Genome Announc.">
        <title>Draft Genome Sequence of Methylobacterium mesophilicum Strain SR1.6/6, Isolated from Citrus sinensis.</title>
        <authorList>
            <person name="Marinho Almeida D."/>
            <person name="Dini-Andreote F."/>
            <person name="Camargo Neves A.A."/>
            <person name="Juca Ramos R.T."/>
            <person name="Andreote F.D."/>
            <person name="Carneiro A.R."/>
            <person name="Oliveira de Souza Lima A."/>
            <person name="Caracciolo Gomes de Sa P.H."/>
            <person name="Ribeiro Barbosa M.S."/>
            <person name="Araujo W.L."/>
            <person name="Silva A."/>
        </authorList>
    </citation>
    <scope>NUCLEOTIDE SEQUENCE [LARGE SCALE GENOMIC DNA]</scope>
    <source>
        <strain evidence="2 3">SR1.6/6</strain>
    </source>
</reference>
<gene>
    <name evidence="2" type="ORF">MMSR116_06390</name>
</gene>
<dbReference type="SUPFAM" id="SSF53474">
    <property type="entry name" value="alpha/beta-Hydrolases"/>
    <property type="match status" value="1"/>
</dbReference>
<keyword evidence="2" id="KW-0378">Hydrolase</keyword>
<dbReference type="PANTHER" id="PTHR43798:SF33">
    <property type="entry name" value="HYDROLASE, PUTATIVE (AFU_ORTHOLOGUE AFUA_2G14860)-RELATED"/>
    <property type="match status" value="1"/>
</dbReference>
<feature type="domain" description="Serine aminopeptidase S33" evidence="1">
    <location>
        <begin position="64"/>
        <end position="276"/>
    </location>
</feature>
<dbReference type="EMBL" id="CP043538">
    <property type="protein sequence ID" value="QGY01573.1"/>
    <property type="molecule type" value="Genomic_DNA"/>
</dbReference>
<dbReference type="KEGG" id="mmes:MMSR116_06390"/>
<proteinExistence type="predicted"/>
<dbReference type="Gene3D" id="3.40.50.1820">
    <property type="entry name" value="alpha/beta hydrolase"/>
    <property type="match status" value="1"/>
</dbReference>
<dbReference type="InterPro" id="IPR000073">
    <property type="entry name" value="AB_hydrolase_1"/>
</dbReference>
<dbReference type="InterPro" id="IPR029058">
    <property type="entry name" value="AB_hydrolase_fold"/>
</dbReference>
<reference evidence="2 3" key="1">
    <citation type="journal article" date="2012" name="Genet. Mol. Biol.">
        <title>Analysis of 16S rRNA and mxaF genes revealing insights into Methylobacterium niche-specific plant association.</title>
        <authorList>
            <person name="Dourado M.N."/>
            <person name="Andreote F.D."/>
            <person name="Dini-Andreote F."/>
            <person name="Conti R."/>
            <person name="Araujo J.M."/>
            <person name="Araujo W.L."/>
        </authorList>
    </citation>
    <scope>NUCLEOTIDE SEQUENCE [LARGE SCALE GENOMIC DNA]</scope>
    <source>
        <strain evidence="2 3">SR1.6/6</strain>
    </source>
</reference>
<dbReference type="PRINTS" id="PR00111">
    <property type="entry name" value="ABHYDROLASE"/>
</dbReference>
<name>A0A6B9FEW7_9HYPH</name>
<evidence type="ECO:0000313" key="3">
    <source>
        <dbReference type="Proteomes" id="UP000012488"/>
    </source>
</evidence>
<evidence type="ECO:0000259" key="1">
    <source>
        <dbReference type="Pfam" id="PF12146"/>
    </source>
</evidence>
<sequence length="296" mass="32269">MSMDKIIGSEHRASKDDVSLFLWRKRGQDGLGSGWPPVVLVHGSSMSALPTFDLSVPNHPDYSMMDWLARRGHDVWTLDHEGYGRSTITGGNSDVACGVADLEAATDLIRDVTGTRSVSIYGLSSGALRAAGFAQAFPDRVERLVLDAFVWTGKGAPTLAKRREGVATFRAQNRRPIDLAFIEGIFLRDKPGTTAPEVARACAEAQMSLGNSVPTGTYLDMTTRLPLANPERILAPTLIVRGEHDGIATLDDIVAFFQRLPTGDKRIAVLPDVAHCTPLGIMRHRMWTAMAEFIEI</sequence>
<evidence type="ECO:0000313" key="2">
    <source>
        <dbReference type="EMBL" id="QGY01573.1"/>
    </source>
</evidence>
<dbReference type="GO" id="GO:0016787">
    <property type="term" value="F:hydrolase activity"/>
    <property type="evidence" value="ECO:0007669"/>
    <property type="project" value="UniProtKB-KW"/>
</dbReference>
<dbReference type="AlphaFoldDB" id="A0A6B9FEW7"/>
<protein>
    <submittedName>
        <fullName evidence="2">Alpha/beta hydrolase</fullName>
    </submittedName>
</protein>
<dbReference type="InterPro" id="IPR022742">
    <property type="entry name" value="Hydrolase_4"/>
</dbReference>
<dbReference type="Proteomes" id="UP000012488">
    <property type="component" value="Chromosome"/>
</dbReference>
<dbReference type="InterPro" id="IPR050266">
    <property type="entry name" value="AB_hydrolase_sf"/>
</dbReference>
<accession>A0A6B9FEW7</accession>
<dbReference type="PANTHER" id="PTHR43798">
    <property type="entry name" value="MONOACYLGLYCEROL LIPASE"/>
    <property type="match status" value="1"/>
</dbReference>
<dbReference type="GO" id="GO:0016020">
    <property type="term" value="C:membrane"/>
    <property type="evidence" value="ECO:0007669"/>
    <property type="project" value="TreeGrafter"/>
</dbReference>